<name>A0A0L7LUY6_OPEBR</name>
<evidence type="ECO:0000313" key="2">
    <source>
        <dbReference type="Proteomes" id="UP000037510"/>
    </source>
</evidence>
<reference evidence="1 2" key="1">
    <citation type="journal article" date="2015" name="Genome Biol. Evol.">
        <title>The genome of winter moth (Operophtera brumata) provides a genomic perspective on sexual dimorphism and phenology.</title>
        <authorList>
            <person name="Derks M.F."/>
            <person name="Smit S."/>
            <person name="Salis L."/>
            <person name="Schijlen E."/>
            <person name="Bossers A."/>
            <person name="Mateman C."/>
            <person name="Pijl A.S."/>
            <person name="de Ridder D."/>
            <person name="Groenen M.A."/>
            <person name="Visser M.E."/>
            <person name="Megens H.J."/>
        </authorList>
    </citation>
    <scope>NUCLEOTIDE SEQUENCE [LARGE SCALE GENOMIC DNA]</scope>
    <source>
        <strain evidence="1">WM2013NL</strain>
        <tissue evidence="1">Head and thorax</tissue>
    </source>
</reference>
<accession>A0A0L7LUY6</accession>
<dbReference type="Proteomes" id="UP000037510">
    <property type="component" value="Unassembled WGS sequence"/>
</dbReference>
<dbReference type="EMBL" id="JTDY01000037">
    <property type="protein sequence ID" value="KOB79267.1"/>
    <property type="molecule type" value="Genomic_DNA"/>
</dbReference>
<keyword evidence="2" id="KW-1185">Reference proteome</keyword>
<dbReference type="Gene3D" id="2.40.10.10">
    <property type="entry name" value="Trypsin-like serine proteases"/>
    <property type="match status" value="1"/>
</dbReference>
<gene>
    <name evidence="1" type="ORF">OBRU01_00828</name>
</gene>
<organism evidence="1 2">
    <name type="scientific">Operophtera brumata</name>
    <name type="common">Winter moth</name>
    <name type="synonym">Phalaena brumata</name>
    <dbReference type="NCBI Taxonomy" id="104452"/>
    <lineage>
        <taxon>Eukaryota</taxon>
        <taxon>Metazoa</taxon>
        <taxon>Ecdysozoa</taxon>
        <taxon>Arthropoda</taxon>
        <taxon>Hexapoda</taxon>
        <taxon>Insecta</taxon>
        <taxon>Pterygota</taxon>
        <taxon>Neoptera</taxon>
        <taxon>Endopterygota</taxon>
        <taxon>Lepidoptera</taxon>
        <taxon>Glossata</taxon>
        <taxon>Ditrysia</taxon>
        <taxon>Geometroidea</taxon>
        <taxon>Geometridae</taxon>
        <taxon>Larentiinae</taxon>
        <taxon>Operophtera</taxon>
    </lineage>
</organism>
<dbReference type="InterPro" id="IPR043504">
    <property type="entry name" value="Peptidase_S1_PA_chymotrypsin"/>
</dbReference>
<protein>
    <submittedName>
        <fullName evidence="1">Trypsin</fullName>
    </submittedName>
</protein>
<sequence length="150" mass="17074">MSGTPRFLRIRLGSINYKKGGTLLPVKYLEIHPYFDNRKPAYDLALVMLAKPFKKYYSFGQHHLMKRNRILSMTHLHPVDPEECVEELKDLRAGHDGRDEGAPVVINGVLWGIISSWVSDDCDEVDTFIFANLVSATNVSTWIHATLRSC</sequence>
<dbReference type="AlphaFoldDB" id="A0A0L7LUY6"/>
<comment type="caution">
    <text evidence="1">The sequence shown here is derived from an EMBL/GenBank/DDBJ whole genome shotgun (WGS) entry which is preliminary data.</text>
</comment>
<proteinExistence type="predicted"/>
<evidence type="ECO:0000313" key="1">
    <source>
        <dbReference type="EMBL" id="KOB79267.1"/>
    </source>
</evidence>
<dbReference type="SUPFAM" id="SSF50494">
    <property type="entry name" value="Trypsin-like serine proteases"/>
    <property type="match status" value="1"/>
</dbReference>
<dbReference type="InterPro" id="IPR009003">
    <property type="entry name" value="Peptidase_S1_PA"/>
</dbReference>